<evidence type="ECO:0000256" key="8">
    <source>
        <dbReference type="SAM" id="MobiDB-lite"/>
    </source>
</evidence>
<evidence type="ECO:0000256" key="1">
    <source>
        <dbReference type="ARBA" id="ARBA00004323"/>
    </source>
</evidence>
<dbReference type="OrthoDB" id="630188at2759"/>
<dbReference type="Proteomes" id="UP001055439">
    <property type="component" value="Chromosome 1"/>
</dbReference>
<keyword evidence="4" id="KW-0735">Signal-anchor</keyword>
<evidence type="ECO:0000256" key="5">
    <source>
        <dbReference type="ARBA" id="ARBA00022989"/>
    </source>
</evidence>
<keyword evidence="3 9" id="KW-0812">Transmembrane</keyword>
<reference evidence="12" key="1">
    <citation type="submission" date="2022-05" db="EMBL/GenBank/DDBJ databases">
        <title>The Musa troglodytarum L. genome provides insights into the mechanism of non-climacteric behaviour and enrichment of carotenoids.</title>
        <authorList>
            <person name="Wang J."/>
        </authorList>
    </citation>
    <scope>NUCLEOTIDE SEQUENCE</scope>
    <source>
        <tissue evidence="12">Leaf</tissue>
    </source>
</reference>
<dbReference type="Pfam" id="PF13839">
    <property type="entry name" value="PC-Esterase"/>
    <property type="match status" value="2"/>
</dbReference>
<dbReference type="GO" id="GO:0000139">
    <property type="term" value="C:Golgi membrane"/>
    <property type="evidence" value="ECO:0007669"/>
    <property type="project" value="UniProtKB-SubCell"/>
</dbReference>
<dbReference type="AlphaFoldDB" id="A0A9E7ECN2"/>
<evidence type="ECO:0000256" key="6">
    <source>
        <dbReference type="ARBA" id="ARBA00023034"/>
    </source>
</evidence>
<evidence type="ECO:0000256" key="3">
    <source>
        <dbReference type="ARBA" id="ARBA00022692"/>
    </source>
</evidence>
<evidence type="ECO:0000313" key="13">
    <source>
        <dbReference type="Proteomes" id="UP001055439"/>
    </source>
</evidence>
<keyword evidence="13" id="KW-1185">Reference proteome</keyword>
<comment type="similarity">
    <text evidence="2">Belongs to the PC-esterase family. TBL subfamily.</text>
</comment>
<evidence type="ECO:0000256" key="9">
    <source>
        <dbReference type="SAM" id="Phobius"/>
    </source>
</evidence>
<feature type="transmembrane region" description="Helical" evidence="9">
    <location>
        <begin position="20"/>
        <end position="45"/>
    </location>
</feature>
<name>A0A9E7ECN2_9LILI</name>
<dbReference type="InterPro" id="IPR025846">
    <property type="entry name" value="TBL_N"/>
</dbReference>
<evidence type="ECO:0000259" key="11">
    <source>
        <dbReference type="Pfam" id="PF14416"/>
    </source>
</evidence>
<dbReference type="InterPro" id="IPR029962">
    <property type="entry name" value="TBL"/>
</dbReference>
<dbReference type="InterPro" id="IPR026057">
    <property type="entry name" value="TBL_C"/>
</dbReference>
<evidence type="ECO:0000256" key="4">
    <source>
        <dbReference type="ARBA" id="ARBA00022968"/>
    </source>
</evidence>
<protein>
    <recommendedName>
        <fullName evidence="14">Trichome birefringence-like N-terminal domain-containing protein</fullName>
    </recommendedName>
</protein>
<dbReference type="GO" id="GO:1990538">
    <property type="term" value="F:xylan O-acetyltransferase activity"/>
    <property type="evidence" value="ECO:0007669"/>
    <property type="project" value="UniProtKB-ARBA"/>
</dbReference>
<gene>
    <name evidence="12" type="ORF">MUK42_25252</name>
</gene>
<evidence type="ECO:0008006" key="14">
    <source>
        <dbReference type="Google" id="ProtNLM"/>
    </source>
</evidence>
<feature type="domain" description="Trichome birefringence-like N-terminal" evidence="11">
    <location>
        <begin position="132"/>
        <end position="184"/>
    </location>
</feature>
<evidence type="ECO:0000259" key="10">
    <source>
        <dbReference type="Pfam" id="PF13839"/>
    </source>
</evidence>
<accession>A0A9E7ECN2</accession>
<feature type="compositionally biased region" description="Basic and acidic residues" evidence="8">
    <location>
        <begin position="119"/>
        <end position="128"/>
    </location>
</feature>
<keyword evidence="5 9" id="KW-1133">Transmembrane helix</keyword>
<dbReference type="PANTHER" id="PTHR32285:SF22">
    <property type="entry name" value="PROTEIN TRICHOME BIREFRINGENCE"/>
    <property type="match status" value="1"/>
</dbReference>
<evidence type="ECO:0000256" key="7">
    <source>
        <dbReference type="ARBA" id="ARBA00023136"/>
    </source>
</evidence>
<sequence>MASSIFKYVFTDFLKPMLQLLLFVFPAFYAAVFSLLLVFAFVVFLGRNPPPATFVFDPQVIAIADPANASGLPFPAPPHANTSLGVGRKESPENASDLAPAAANHSTEAEKGRGGSPEKGQKASESGKDLATCDLFDGRWVFDESTPMYPPGSCPFIDSSFDCLGNGRPDQNYTKLRWQPKGCSIPRLEGKKMLRALRGKRLVFVGDSLNRNMWESLLCILRHPLKRKHRVFEASGRKEFRTDNSYAFRFEGYHPSSLLSFLVGGGFRSCASCSRTAQDYNCSIEFFRSPFLVRESSRVDSQGKSRETLRLDLIEASSDAYRTADVLVFNSGHWWTHEKTSKGYEEEHAAARRNFYQEGDHVYPQLSAEEAYRKAMRTWGTWVDTRVDSNRTRVFFRGYSWSHFSGGQWNSGGNCDGETEPITEDRHLAKYLKLTGILESVIGEMTTPVLYLNITRMTDYRKDAHPSVYRVPAGKRKPGGFQDCSHWCLPGVPDAWNELLYAMLLRELS</sequence>
<feature type="region of interest" description="Disordered" evidence="8">
    <location>
        <begin position="80"/>
        <end position="128"/>
    </location>
</feature>
<dbReference type="Pfam" id="PF14416">
    <property type="entry name" value="PMR5N"/>
    <property type="match status" value="1"/>
</dbReference>
<feature type="domain" description="Trichome birefringence-like C-terminal" evidence="10">
    <location>
        <begin position="276"/>
        <end position="503"/>
    </location>
</feature>
<feature type="domain" description="Trichome birefringence-like C-terminal" evidence="10">
    <location>
        <begin position="185"/>
        <end position="253"/>
    </location>
</feature>
<dbReference type="PANTHER" id="PTHR32285">
    <property type="entry name" value="PROTEIN TRICHOME BIREFRINGENCE-LIKE 9-RELATED"/>
    <property type="match status" value="1"/>
</dbReference>
<evidence type="ECO:0000256" key="2">
    <source>
        <dbReference type="ARBA" id="ARBA00007727"/>
    </source>
</evidence>
<organism evidence="12 13">
    <name type="scientific">Musa troglodytarum</name>
    <name type="common">fe'i banana</name>
    <dbReference type="NCBI Taxonomy" id="320322"/>
    <lineage>
        <taxon>Eukaryota</taxon>
        <taxon>Viridiplantae</taxon>
        <taxon>Streptophyta</taxon>
        <taxon>Embryophyta</taxon>
        <taxon>Tracheophyta</taxon>
        <taxon>Spermatophyta</taxon>
        <taxon>Magnoliopsida</taxon>
        <taxon>Liliopsida</taxon>
        <taxon>Zingiberales</taxon>
        <taxon>Musaceae</taxon>
        <taxon>Musa</taxon>
    </lineage>
</organism>
<proteinExistence type="inferred from homology"/>
<comment type="subcellular location">
    <subcellularLocation>
        <location evidence="1">Golgi apparatus membrane</location>
        <topology evidence="1">Single-pass type II membrane protein</topology>
    </subcellularLocation>
</comment>
<dbReference type="EMBL" id="CP097502">
    <property type="protein sequence ID" value="URD74513.1"/>
    <property type="molecule type" value="Genomic_DNA"/>
</dbReference>
<keyword evidence="6" id="KW-0333">Golgi apparatus</keyword>
<keyword evidence="7 9" id="KW-0472">Membrane</keyword>
<evidence type="ECO:0000313" key="12">
    <source>
        <dbReference type="EMBL" id="URD74513.1"/>
    </source>
</evidence>